<evidence type="ECO:0000256" key="4">
    <source>
        <dbReference type="ARBA" id="ARBA00022692"/>
    </source>
</evidence>
<dbReference type="InterPro" id="IPR000390">
    <property type="entry name" value="Small_drug/metabolite_transptr"/>
</dbReference>
<dbReference type="Gene3D" id="1.10.3730.20">
    <property type="match status" value="1"/>
</dbReference>
<dbReference type="InterPro" id="IPR037185">
    <property type="entry name" value="EmrE-like"/>
</dbReference>
<evidence type="ECO:0000256" key="8">
    <source>
        <dbReference type="SAM" id="Phobius"/>
    </source>
</evidence>
<dbReference type="EMBL" id="CABWIE010000005">
    <property type="protein sequence ID" value="VWL89447.1"/>
    <property type="molecule type" value="Genomic_DNA"/>
</dbReference>
<organism evidence="9 12">
    <name type="scientific">Collinsella aerofaciens</name>
    <dbReference type="NCBI Taxonomy" id="74426"/>
    <lineage>
        <taxon>Bacteria</taxon>
        <taxon>Bacillati</taxon>
        <taxon>Actinomycetota</taxon>
        <taxon>Coriobacteriia</taxon>
        <taxon>Coriobacteriales</taxon>
        <taxon>Coriobacteriaceae</taxon>
        <taxon>Collinsella</taxon>
    </lineage>
</organism>
<dbReference type="SUPFAM" id="SSF103481">
    <property type="entry name" value="Multidrug resistance efflux transporter EmrE"/>
    <property type="match status" value="1"/>
</dbReference>
<evidence type="ECO:0000256" key="7">
    <source>
        <dbReference type="RuleBase" id="RU003942"/>
    </source>
</evidence>
<comment type="subcellular location">
    <subcellularLocation>
        <location evidence="1 7">Cell membrane</location>
        <topology evidence="1 7">Multi-pass membrane protein</topology>
    </subcellularLocation>
</comment>
<dbReference type="PANTHER" id="PTHR30561">
    <property type="entry name" value="SMR FAMILY PROTON-DEPENDENT DRUG EFFLUX TRANSPORTER SUGE"/>
    <property type="match status" value="1"/>
</dbReference>
<evidence type="ECO:0000313" key="12">
    <source>
        <dbReference type="Proteomes" id="UP000361836"/>
    </source>
</evidence>
<dbReference type="AlphaFoldDB" id="A0A5K1INH8"/>
<keyword evidence="3" id="KW-1003">Cell membrane</keyword>
<feature type="transmembrane region" description="Helical" evidence="8">
    <location>
        <begin position="29"/>
        <end position="52"/>
    </location>
</feature>
<dbReference type="EMBL" id="CABWIH010000030">
    <property type="protein sequence ID" value="VWL92683.1"/>
    <property type="molecule type" value="Genomic_DNA"/>
</dbReference>
<dbReference type="RefSeq" id="WP_152076050.1">
    <property type="nucleotide sequence ID" value="NZ_CAAKNU010000059.1"/>
</dbReference>
<evidence type="ECO:0000313" key="9">
    <source>
        <dbReference type="EMBL" id="VWL89447.1"/>
    </source>
</evidence>
<gene>
    <name evidence="9" type="primary">qacC</name>
    <name evidence="9" type="ORF">KCJAJFAP_01823</name>
    <name evidence="10" type="ORF">LMKDKBCB_01421</name>
</gene>
<evidence type="ECO:0000256" key="3">
    <source>
        <dbReference type="ARBA" id="ARBA00022475"/>
    </source>
</evidence>
<dbReference type="Proteomes" id="UP000361836">
    <property type="component" value="Unassembled WGS sequence"/>
</dbReference>
<dbReference type="Proteomes" id="UP000330807">
    <property type="component" value="Unassembled WGS sequence"/>
</dbReference>
<evidence type="ECO:0000256" key="5">
    <source>
        <dbReference type="ARBA" id="ARBA00022989"/>
    </source>
</evidence>
<evidence type="ECO:0000256" key="6">
    <source>
        <dbReference type="ARBA" id="ARBA00023136"/>
    </source>
</evidence>
<keyword evidence="5 8" id="KW-1133">Transmembrane helix</keyword>
<feature type="transmembrane region" description="Helical" evidence="8">
    <location>
        <begin position="59"/>
        <end position="79"/>
    </location>
</feature>
<protein>
    <submittedName>
        <fullName evidence="9">Quaternary ammonium compound-resistance protein QacC</fullName>
    </submittedName>
</protein>
<dbReference type="PANTHER" id="PTHR30561:SF1">
    <property type="entry name" value="MULTIDRUG TRANSPORTER EMRE"/>
    <property type="match status" value="1"/>
</dbReference>
<dbReference type="Pfam" id="PF00893">
    <property type="entry name" value="Multi_Drug_Res"/>
    <property type="match status" value="1"/>
</dbReference>
<comment type="similarity">
    <text evidence="7">Belongs to the drug/metabolite transporter (DMT) superfamily. Small multidrug resistance (SMR) (TC 2.A.7.1) family.</text>
</comment>
<feature type="transmembrane region" description="Helical" evidence="8">
    <location>
        <begin position="85"/>
        <end position="103"/>
    </location>
</feature>
<keyword evidence="4 7" id="KW-0812">Transmembrane</keyword>
<evidence type="ECO:0000313" key="11">
    <source>
        <dbReference type="Proteomes" id="UP000330807"/>
    </source>
</evidence>
<accession>A0A5K1INH8</accession>
<dbReference type="InterPro" id="IPR045324">
    <property type="entry name" value="Small_multidrug_res"/>
</dbReference>
<keyword evidence="2" id="KW-0813">Transport</keyword>
<keyword evidence="6 8" id="KW-0472">Membrane</keyword>
<dbReference type="GO" id="GO:0005886">
    <property type="term" value="C:plasma membrane"/>
    <property type="evidence" value="ECO:0007669"/>
    <property type="project" value="UniProtKB-SubCell"/>
</dbReference>
<reference evidence="11 12" key="1">
    <citation type="submission" date="2019-10" db="EMBL/GenBank/DDBJ databases">
        <authorList>
            <person name="Wolf R A."/>
        </authorList>
    </citation>
    <scope>NUCLEOTIDE SEQUENCE [LARGE SCALE GENOMIC DNA]</scope>
    <source>
        <strain evidence="10">Collinsella_aerofaciens_AK_138A</strain>
        <strain evidence="9">Collinsella_aerofaciens_MC2</strain>
    </source>
</reference>
<sequence>MPYMQLAIAIACEIGASSALKATHGFTVLAPSVATIVLYGLSFYLFSLVLNVLDLASAYATWCAAGIVATSAISVLVFGDHLSPMMLVGLGLCVAGVVIVNLASAS</sequence>
<proteinExistence type="inferred from homology"/>
<evidence type="ECO:0000256" key="1">
    <source>
        <dbReference type="ARBA" id="ARBA00004651"/>
    </source>
</evidence>
<name>A0A5K1INH8_9ACTN</name>
<keyword evidence="12" id="KW-1185">Reference proteome</keyword>
<dbReference type="GO" id="GO:0022857">
    <property type="term" value="F:transmembrane transporter activity"/>
    <property type="evidence" value="ECO:0007669"/>
    <property type="project" value="InterPro"/>
</dbReference>
<evidence type="ECO:0000313" key="10">
    <source>
        <dbReference type="EMBL" id="VWL92683.1"/>
    </source>
</evidence>
<evidence type="ECO:0000256" key="2">
    <source>
        <dbReference type="ARBA" id="ARBA00022448"/>
    </source>
</evidence>